<reference evidence="7 8" key="1">
    <citation type="submission" date="2019-05" db="EMBL/GenBank/DDBJ databases">
        <title>Draft genome sequence of Actinomadura geliboluensis A8036.</title>
        <authorList>
            <person name="Saricaoglu S."/>
            <person name="Isik K."/>
        </authorList>
    </citation>
    <scope>NUCLEOTIDE SEQUENCE [LARGE SCALE GENOMIC DNA]</scope>
    <source>
        <strain evidence="7 8">A8036</strain>
    </source>
</reference>
<keyword evidence="2" id="KW-0479">Metal-binding</keyword>
<dbReference type="SUPFAM" id="SSF50022">
    <property type="entry name" value="ISP domain"/>
    <property type="match status" value="1"/>
</dbReference>
<dbReference type="InterPro" id="IPR021028">
    <property type="entry name" value="Homotrim_ring_OHase_catalytic"/>
</dbReference>
<sequence>MTETSARKSAPGALARRQFEPYTRASWGLMNHWYPAFFSEELAEDEAKGTKICGIPIILRRSNGKVFALRDQCAHRGVRLSIRPACLTKDTLTCWYHGFTYDLESGRLVTIVAAPDDEIVDEVRLQVFPVEERNGLIYVFVGDEGYSPVPDLADDLPPKVAPDYAHQVPHLLDEDAVVLGLRRTVASNWRLGVENGFDPGHNWLHRDSPIVVALDTALPLGLVPTGPGALTTFEGDGPKGIRNEWDSGDYDVVMKSEKLGLEARGKNTIPGLRTSIFLPGVLMVENWPASGLVQYEWYVPIDAEHHEYWAVLAASCPTAEAREKFVYEYEHLWKDAALGVFNDDDLFAREAMENFYAEGGTGWDDEQLCSMDAVIVGWRKIVSRYARGYQTPQTNPSPKL</sequence>
<keyword evidence="4" id="KW-0408">Iron</keyword>
<evidence type="ECO:0000256" key="3">
    <source>
        <dbReference type="ARBA" id="ARBA00023002"/>
    </source>
</evidence>
<dbReference type="AlphaFoldDB" id="A0A5S4H0G4"/>
<dbReference type="PROSITE" id="PS51296">
    <property type="entry name" value="RIESKE"/>
    <property type="match status" value="1"/>
</dbReference>
<dbReference type="SUPFAM" id="SSF55961">
    <property type="entry name" value="Bet v1-like"/>
    <property type="match status" value="1"/>
</dbReference>
<dbReference type="PANTHER" id="PTHR21266">
    <property type="entry name" value="IRON-SULFUR DOMAIN CONTAINING PROTEIN"/>
    <property type="match status" value="1"/>
</dbReference>
<dbReference type="OrthoDB" id="5243643at2"/>
<keyword evidence="5" id="KW-0411">Iron-sulfur</keyword>
<keyword evidence="8" id="KW-1185">Reference proteome</keyword>
<dbReference type="InterPro" id="IPR017941">
    <property type="entry name" value="Rieske_2Fe-2S"/>
</dbReference>
<evidence type="ECO:0000256" key="4">
    <source>
        <dbReference type="ARBA" id="ARBA00023004"/>
    </source>
</evidence>
<dbReference type="Pfam" id="PF00355">
    <property type="entry name" value="Rieske"/>
    <property type="match status" value="1"/>
</dbReference>
<dbReference type="Pfam" id="PF11723">
    <property type="entry name" value="Aromatic_hydrox"/>
    <property type="match status" value="1"/>
</dbReference>
<dbReference type="GO" id="GO:0051537">
    <property type="term" value="F:2 iron, 2 sulfur cluster binding"/>
    <property type="evidence" value="ECO:0007669"/>
    <property type="project" value="UniProtKB-KW"/>
</dbReference>
<dbReference type="RefSeq" id="WP_138637178.1">
    <property type="nucleotide sequence ID" value="NZ_JBIATF010000003.1"/>
</dbReference>
<dbReference type="InterPro" id="IPR050584">
    <property type="entry name" value="Cholesterol_7-desaturase"/>
</dbReference>
<keyword evidence="3" id="KW-0560">Oxidoreductase</keyword>
<dbReference type="InterPro" id="IPR036922">
    <property type="entry name" value="Rieske_2Fe-2S_sf"/>
</dbReference>
<comment type="caution">
    <text evidence="7">The sequence shown here is derived from an EMBL/GenBank/DDBJ whole genome shotgun (WGS) entry which is preliminary data.</text>
</comment>
<evidence type="ECO:0000256" key="5">
    <source>
        <dbReference type="ARBA" id="ARBA00023014"/>
    </source>
</evidence>
<dbReference type="Proteomes" id="UP000305238">
    <property type="component" value="Unassembled WGS sequence"/>
</dbReference>
<evidence type="ECO:0000256" key="2">
    <source>
        <dbReference type="ARBA" id="ARBA00022723"/>
    </source>
</evidence>
<dbReference type="PANTHER" id="PTHR21266:SF60">
    <property type="entry name" value="3-KETOSTEROID-9-ALPHA-MONOOXYGENASE, OXYGENASE COMPONENT"/>
    <property type="match status" value="1"/>
</dbReference>
<evidence type="ECO:0000256" key="1">
    <source>
        <dbReference type="ARBA" id="ARBA00022714"/>
    </source>
</evidence>
<proteinExistence type="predicted"/>
<name>A0A5S4H0G4_9ACTN</name>
<protein>
    <submittedName>
        <fullName evidence="7">Rieske 2Fe-2S domain-containing protein</fullName>
    </submittedName>
</protein>
<dbReference type="EMBL" id="VCKZ01000100">
    <property type="protein sequence ID" value="TMR38666.1"/>
    <property type="molecule type" value="Genomic_DNA"/>
</dbReference>
<feature type="domain" description="Rieske" evidence="6">
    <location>
        <begin position="33"/>
        <end position="139"/>
    </location>
</feature>
<dbReference type="GO" id="GO:0046872">
    <property type="term" value="F:metal ion binding"/>
    <property type="evidence" value="ECO:0007669"/>
    <property type="project" value="UniProtKB-KW"/>
</dbReference>
<accession>A0A5S4H0G4</accession>
<dbReference type="GO" id="GO:0016705">
    <property type="term" value="F:oxidoreductase activity, acting on paired donors, with incorporation or reduction of molecular oxygen"/>
    <property type="evidence" value="ECO:0007669"/>
    <property type="project" value="UniProtKB-ARBA"/>
</dbReference>
<evidence type="ECO:0000313" key="8">
    <source>
        <dbReference type="Proteomes" id="UP000305238"/>
    </source>
</evidence>
<dbReference type="GO" id="GO:0004497">
    <property type="term" value="F:monooxygenase activity"/>
    <property type="evidence" value="ECO:0007669"/>
    <property type="project" value="UniProtKB-ARBA"/>
</dbReference>
<organism evidence="7 8">
    <name type="scientific">Actinomadura geliboluensis</name>
    <dbReference type="NCBI Taxonomy" id="882440"/>
    <lineage>
        <taxon>Bacteria</taxon>
        <taxon>Bacillati</taxon>
        <taxon>Actinomycetota</taxon>
        <taxon>Actinomycetes</taxon>
        <taxon>Streptosporangiales</taxon>
        <taxon>Thermomonosporaceae</taxon>
        <taxon>Actinomadura</taxon>
    </lineage>
</organism>
<evidence type="ECO:0000313" key="7">
    <source>
        <dbReference type="EMBL" id="TMR38666.1"/>
    </source>
</evidence>
<keyword evidence="1" id="KW-0001">2Fe-2S</keyword>
<gene>
    <name evidence="7" type="ORF">ETD96_15890</name>
</gene>
<dbReference type="Gene3D" id="2.20.25.10">
    <property type="match status" value="1"/>
</dbReference>
<dbReference type="Gene3D" id="3.90.380.10">
    <property type="entry name" value="Naphthalene 1,2-dioxygenase Alpha Subunit, Chain A, domain 1"/>
    <property type="match status" value="1"/>
</dbReference>
<evidence type="ECO:0000259" key="6">
    <source>
        <dbReference type="PROSITE" id="PS51296"/>
    </source>
</evidence>
<dbReference type="Gene3D" id="2.20.25.680">
    <property type="match status" value="1"/>
</dbReference>